<evidence type="ECO:0000313" key="3">
    <source>
        <dbReference type="Proteomes" id="UP001589627"/>
    </source>
</evidence>
<sequence>MDDQRLIRKINVATAGLCLVPHEGYVRAVTRFSQAVGWLALLVVVLPALGYLLVLLVARPRPPMAFASWYGLFVLMWFLVALPVVALLWVIPPLPRAAVAAVVVYLVALVVPLASGMARYPLHVVRCGHLPVVGTTFAAGYTYRVPGSPAYAVTPLDDRFFCSREEASAAGFHESSS</sequence>
<dbReference type="EMBL" id="JBHLZP010000010">
    <property type="protein sequence ID" value="MFB9831165.1"/>
    <property type="molecule type" value="Genomic_DNA"/>
</dbReference>
<feature type="transmembrane region" description="Helical" evidence="1">
    <location>
        <begin position="97"/>
        <end position="116"/>
    </location>
</feature>
<dbReference type="Proteomes" id="UP001589627">
    <property type="component" value="Unassembled WGS sequence"/>
</dbReference>
<keyword evidence="1" id="KW-0812">Transmembrane</keyword>
<comment type="caution">
    <text evidence="2">The sequence shown here is derived from an EMBL/GenBank/DDBJ whole genome shotgun (WGS) entry which is preliminary data.</text>
</comment>
<name>A0ABV5Y825_9ACTN</name>
<feature type="transmembrane region" description="Helical" evidence="1">
    <location>
        <begin position="70"/>
        <end position="91"/>
    </location>
</feature>
<protein>
    <recommendedName>
        <fullName evidence="4">Phage shock protein C (PspC) family protein</fullName>
    </recommendedName>
</protein>
<accession>A0ABV5Y825</accession>
<evidence type="ECO:0000313" key="2">
    <source>
        <dbReference type="EMBL" id="MFB9831165.1"/>
    </source>
</evidence>
<dbReference type="RefSeq" id="WP_378194689.1">
    <property type="nucleotide sequence ID" value="NZ_JBHLZP010000010.1"/>
</dbReference>
<organism evidence="2 3">
    <name type="scientific">Actinoallomurus acaciae</name>
    <dbReference type="NCBI Taxonomy" id="502577"/>
    <lineage>
        <taxon>Bacteria</taxon>
        <taxon>Bacillati</taxon>
        <taxon>Actinomycetota</taxon>
        <taxon>Actinomycetes</taxon>
        <taxon>Streptosporangiales</taxon>
        <taxon>Thermomonosporaceae</taxon>
        <taxon>Actinoallomurus</taxon>
    </lineage>
</organism>
<evidence type="ECO:0008006" key="4">
    <source>
        <dbReference type="Google" id="ProtNLM"/>
    </source>
</evidence>
<proteinExistence type="predicted"/>
<keyword evidence="3" id="KW-1185">Reference proteome</keyword>
<gene>
    <name evidence="2" type="ORF">ACFFNX_03075</name>
</gene>
<reference evidence="2 3" key="1">
    <citation type="submission" date="2024-09" db="EMBL/GenBank/DDBJ databases">
        <authorList>
            <person name="Sun Q."/>
            <person name="Mori K."/>
        </authorList>
    </citation>
    <scope>NUCLEOTIDE SEQUENCE [LARGE SCALE GENOMIC DNA]</scope>
    <source>
        <strain evidence="2 3">TBRC 0563</strain>
    </source>
</reference>
<keyword evidence="1" id="KW-0472">Membrane</keyword>
<feature type="transmembrane region" description="Helical" evidence="1">
    <location>
        <begin position="38"/>
        <end position="58"/>
    </location>
</feature>
<keyword evidence="1" id="KW-1133">Transmembrane helix</keyword>
<evidence type="ECO:0000256" key="1">
    <source>
        <dbReference type="SAM" id="Phobius"/>
    </source>
</evidence>